<dbReference type="RefSeq" id="WP_156193068.1">
    <property type="nucleotide sequence ID" value="NZ_CP046452.1"/>
</dbReference>
<keyword evidence="9" id="KW-0378">Hydrolase</keyword>
<dbReference type="GO" id="GO:0051604">
    <property type="term" value="P:protein maturation"/>
    <property type="evidence" value="ECO:0007669"/>
    <property type="project" value="TreeGrafter"/>
</dbReference>
<reference evidence="13" key="1">
    <citation type="submission" date="2019-11" db="EMBL/GenBank/DDBJ databases">
        <title>Complete genome sequence of Corynebacterium kalinowskii 1959, a novel Corynebacterium species isolated from soil of a small paddock in Vilsendorf, Germany.</title>
        <authorList>
            <person name="Schaffert L."/>
            <person name="Ruwe M."/>
            <person name="Milse J."/>
            <person name="Hanuschka K."/>
            <person name="Ortseifen V."/>
            <person name="Droste J."/>
            <person name="Brandt D."/>
            <person name="Schlueter L."/>
            <person name="Kutter Y."/>
            <person name="Vinke S."/>
            <person name="Viehoefer P."/>
            <person name="Jacob L."/>
            <person name="Luebke N.-C."/>
            <person name="Schulte-Berndt E."/>
            <person name="Hain C."/>
            <person name="Linder M."/>
            <person name="Schmidt P."/>
            <person name="Wollenschlaeger L."/>
            <person name="Luttermann T."/>
            <person name="Thieme E."/>
            <person name="Hassa J."/>
            <person name="Haak M."/>
            <person name="Wittchen M."/>
            <person name="Mentz A."/>
            <person name="Persicke M."/>
            <person name="Busche T."/>
            <person name="Ruckert C."/>
        </authorList>
    </citation>
    <scope>NUCLEOTIDE SEQUENCE [LARGE SCALE GENOMIC DNA]</scope>
    <source>
        <strain evidence="13">1959</strain>
    </source>
</reference>
<dbReference type="PROSITE" id="PS00150">
    <property type="entry name" value="ACYLPHOSPHATASE_1"/>
    <property type="match status" value="1"/>
</dbReference>
<dbReference type="Pfam" id="PF17788">
    <property type="entry name" value="HypF_C"/>
    <property type="match status" value="1"/>
</dbReference>
<dbReference type="InterPro" id="IPR004421">
    <property type="entry name" value="Carbamoyltransferase_HypF"/>
</dbReference>
<name>A0A6B8VVJ7_9CORY</name>
<dbReference type="PROSITE" id="PS51160">
    <property type="entry name" value="ACYLPHOSPHATASE_3"/>
    <property type="match status" value="1"/>
</dbReference>
<dbReference type="Gene3D" id="3.90.870.50">
    <property type="match status" value="1"/>
</dbReference>
<evidence type="ECO:0000256" key="4">
    <source>
        <dbReference type="ARBA" id="ARBA00022723"/>
    </source>
</evidence>
<dbReference type="SUPFAM" id="SSF55821">
    <property type="entry name" value="YrdC/RibB"/>
    <property type="match status" value="1"/>
</dbReference>
<feature type="domain" description="Acylphosphatase-like" evidence="10">
    <location>
        <begin position="4"/>
        <end position="90"/>
    </location>
</feature>
<organism evidence="12 13">
    <name type="scientific">Corynebacterium kalinowskii</name>
    <dbReference type="NCBI Taxonomy" id="2675216"/>
    <lineage>
        <taxon>Bacteria</taxon>
        <taxon>Bacillati</taxon>
        <taxon>Actinomycetota</taxon>
        <taxon>Actinomycetes</taxon>
        <taxon>Mycobacteriales</taxon>
        <taxon>Corynebacteriaceae</taxon>
        <taxon>Corynebacterium</taxon>
    </lineage>
</organism>
<evidence type="ECO:0000256" key="3">
    <source>
        <dbReference type="ARBA" id="ARBA00022598"/>
    </source>
</evidence>
<dbReference type="NCBIfam" id="TIGR00143">
    <property type="entry name" value="hypF"/>
    <property type="match status" value="1"/>
</dbReference>
<comment type="pathway">
    <text evidence="1">Protein modification; [NiFe] hydrogenase maturation.</text>
</comment>
<dbReference type="InterPro" id="IPR006070">
    <property type="entry name" value="Sua5-like_dom"/>
</dbReference>
<evidence type="ECO:0000256" key="2">
    <source>
        <dbReference type="ARBA" id="ARBA00008097"/>
    </source>
</evidence>
<keyword evidence="12" id="KW-0808">Transferase</keyword>
<comment type="catalytic activity">
    <reaction evidence="9">
        <text>an acyl phosphate + H2O = a carboxylate + phosphate + H(+)</text>
        <dbReference type="Rhea" id="RHEA:14965"/>
        <dbReference type="ChEBI" id="CHEBI:15377"/>
        <dbReference type="ChEBI" id="CHEBI:15378"/>
        <dbReference type="ChEBI" id="CHEBI:29067"/>
        <dbReference type="ChEBI" id="CHEBI:43474"/>
        <dbReference type="ChEBI" id="CHEBI:59918"/>
        <dbReference type="EC" id="3.6.1.7"/>
    </reaction>
</comment>
<evidence type="ECO:0000256" key="8">
    <source>
        <dbReference type="PIRNR" id="PIRNR006256"/>
    </source>
</evidence>
<sequence length="712" mass="77585">MKIRRLYRLRGVVQGVGFRPHVAQTAARFPITGLCGNDDREVFVEAEGLPSDVSAFIDAVLVTLPPLASVLSVTTEELPLIDDHSFRIVSSRHVPGVRTLMPPDVATCADCLADMADPSNRRYQYPFTTCTNCGPRLTIIEDLPYDRPLTTMKKFPMCPECAAEYTDVNDRRYHAQPISCPNCGPRLWLEGIDSEDPISTAQELLVQGKILAVKGLGGFHLLCDARNEQAVAELRRRKARPGKPFAVMTPDLDFAVLTDEQQELLESPAHPIVIAPMSSTYDLAPSVAPGLSDVGVMLPYTPLHTLLVDRPLVATSGNLSGEPLCFTNEGAIARLSEFADAFLLHDRDIYVPVEDSVFLESMPVRRSRGYAPLPFPLPGSGTVLAVGGELKNTFCLAHDDVAHVSAHIGDMGSLASQQAFDRSVQQMLTMQRCEPELVVCDMHPNYATTAWAERSGYPVLPVQHHYAHALSLMASHGRFEGPFACATLDGTGYGTDGTVWGGEILVLSEDLRSFEHAWHLPHFPIVGGDRAVRQPWRLAMGLAHAWDLPFSYSHEEAAQVSLQLSKGIGLVQTSSMGRLFDAVAAMLGVCTEQTYEAQAAMELERAATGSLRSAASTWRELMLEVLESSVPVPERAMRFHHGSAVLIARSLQECGIPLVGVTGGCALNRLFMGFLRTELAELELLEHTSVPANDGGLSLGQALAGRLYLEEN</sequence>
<dbReference type="InterPro" id="IPR041440">
    <property type="entry name" value="HypF_C"/>
</dbReference>
<dbReference type="Proteomes" id="UP000427071">
    <property type="component" value="Chromosome"/>
</dbReference>
<dbReference type="SUPFAM" id="SSF54975">
    <property type="entry name" value="Acylphosphatase/BLUF domain-like"/>
    <property type="match status" value="1"/>
</dbReference>
<evidence type="ECO:0000313" key="13">
    <source>
        <dbReference type="Proteomes" id="UP000427071"/>
    </source>
</evidence>
<dbReference type="InterPro" id="IPR036046">
    <property type="entry name" value="Acylphosphatase-like_dom_sf"/>
</dbReference>
<evidence type="ECO:0000313" key="12">
    <source>
        <dbReference type="EMBL" id="QGU02716.1"/>
    </source>
</evidence>
<dbReference type="InterPro" id="IPR011125">
    <property type="entry name" value="Znf_HypF"/>
</dbReference>
<accession>A0A6B8VVJ7</accession>
<dbReference type="Pfam" id="PF00708">
    <property type="entry name" value="Acylphosphatase"/>
    <property type="match status" value="1"/>
</dbReference>
<dbReference type="Pfam" id="PF07503">
    <property type="entry name" value="zf-HYPF"/>
    <property type="match status" value="2"/>
</dbReference>
<dbReference type="GO" id="GO:0003725">
    <property type="term" value="F:double-stranded RNA binding"/>
    <property type="evidence" value="ECO:0007669"/>
    <property type="project" value="InterPro"/>
</dbReference>
<dbReference type="Pfam" id="PF22521">
    <property type="entry name" value="HypF_C_2"/>
    <property type="match status" value="1"/>
</dbReference>
<dbReference type="InterPro" id="IPR017945">
    <property type="entry name" value="DHBP_synth_RibB-like_a/b_dom"/>
</dbReference>
<keyword evidence="5" id="KW-0863">Zinc-finger</keyword>
<evidence type="ECO:0000256" key="6">
    <source>
        <dbReference type="ARBA" id="ARBA00022833"/>
    </source>
</evidence>
<gene>
    <name evidence="12" type="primary">hypF</name>
    <name evidence="12" type="ORF">CKALI_09305</name>
</gene>
<dbReference type="AlphaFoldDB" id="A0A6B8VVJ7"/>
<dbReference type="PROSITE" id="PS51163">
    <property type="entry name" value="YRDC"/>
    <property type="match status" value="1"/>
</dbReference>
<dbReference type="GO" id="GO:0003998">
    <property type="term" value="F:acylphosphatase activity"/>
    <property type="evidence" value="ECO:0007669"/>
    <property type="project" value="UniProtKB-EC"/>
</dbReference>
<dbReference type="GO" id="GO:0016743">
    <property type="term" value="F:carboxyl- or carbamoyltransferase activity"/>
    <property type="evidence" value="ECO:0007669"/>
    <property type="project" value="UniProtKB-UniRule"/>
</dbReference>
<keyword evidence="6" id="KW-0862">Zinc</keyword>
<evidence type="ECO:0000256" key="5">
    <source>
        <dbReference type="ARBA" id="ARBA00022771"/>
    </source>
</evidence>
<dbReference type="InterPro" id="IPR017968">
    <property type="entry name" value="Acylphosphatase_CS"/>
</dbReference>
<dbReference type="GO" id="GO:0008270">
    <property type="term" value="F:zinc ion binding"/>
    <property type="evidence" value="ECO:0007669"/>
    <property type="project" value="UniProtKB-KW"/>
</dbReference>
<comment type="similarity">
    <text evidence="2 8">Belongs to the carbamoyltransferase HypF family.</text>
</comment>
<dbReference type="PANTHER" id="PTHR42959">
    <property type="entry name" value="CARBAMOYLTRANSFERASE"/>
    <property type="match status" value="1"/>
</dbReference>
<dbReference type="KEGG" id="ckw:CKALI_09305"/>
<dbReference type="EC" id="6.2.-.-" evidence="8"/>
<evidence type="ECO:0000256" key="7">
    <source>
        <dbReference type="ARBA" id="ARBA00048220"/>
    </source>
</evidence>
<dbReference type="Gene3D" id="3.30.420.40">
    <property type="match status" value="1"/>
</dbReference>
<comment type="catalytic activity">
    <reaction evidence="7">
        <text>C-terminal L-cysteinyl-[HypE protein] + carbamoyl phosphate + ATP + H2O = C-terminal S-carboxamide-L-cysteinyl-[HypE protein] + AMP + phosphate + diphosphate + H(+)</text>
        <dbReference type="Rhea" id="RHEA:55636"/>
        <dbReference type="Rhea" id="RHEA-COMP:14247"/>
        <dbReference type="Rhea" id="RHEA-COMP:14392"/>
        <dbReference type="ChEBI" id="CHEBI:15377"/>
        <dbReference type="ChEBI" id="CHEBI:15378"/>
        <dbReference type="ChEBI" id="CHEBI:30616"/>
        <dbReference type="ChEBI" id="CHEBI:33019"/>
        <dbReference type="ChEBI" id="CHEBI:43474"/>
        <dbReference type="ChEBI" id="CHEBI:58228"/>
        <dbReference type="ChEBI" id="CHEBI:76913"/>
        <dbReference type="ChEBI" id="CHEBI:139126"/>
        <dbReference type="ChEBI" id="CHEBI:456215"/>
    </reaction>
</comment>
<evidence type="ECO:0000259" key="11">
    <source>
        <dbReference type="PROSITE" id="PS51163"/>
    </source>
</evidence>
<dbReference type="UniPathway" id="UPA00335"/>
<dbReference type="GO" id="GO:0016874">
    <property type="term" value="F:ligase activity"/>
    <property type="evidence" value="ECO:0007669"/>
    <property type="project" value="UniProtKB-UniRule"/>
</dbReference>
<dbReference type="Pfam" id="PF01300">
    <property type="entry name" value="Sua5_yciO_yrdC"/>
    <property type="match status" value="1"/>
</dbReference>
<feature type="active site" evidence="9">
    <location>
        <position position="37"/>
    </location>
</feature>
<dbReference type="InterPro" id="IPR051060">
    <property type="entry name" value="Carbamoyltrans_HypF-like"/>
</dbReference>
<proteinExistence type="inferred from homology"/>
<keyword evidence="3" id="KW-0436">Ligase</keyword>
<keyword evidence="4" id="KW-0479">Metal-binding</keyword>
<dbReference type="PANTHER" id="PTHR42959:SF1">
    <property type="entry name" value="CARBAMOYLTRANSFERASE HYPF"/>
    <property type="match status" value="1"/>
</dbReference>
<protein>
    <recommendedName>
        <fullName evidence="8">Carbamoyltransferase</fullName>
        <ecNumber evidence="8">6.2.-.-</ecNumber>
    </recommendedName>
</protein>
<evidence type="ECO:0000259" key="10">
    <source>
        <dbReference type="PROSITE" id="PS51160"/>
    </source>
</evidence>
<dbReference type="EMBL" id="CP046452">
    <property type="protein sequence ID" value="QGU02716.1"/>
    <property type="molecule type" value="Genomic_DNA"/>
</dbReference>
<dbReference type="InterPro" id="IPR001792">
    <property type="entry name" value="Acylphosphatase-like_dom"/>
</dbReference>
<evidence type="ECO:0000256" key="9">
    <source>
        <dbReference type="PROSITE-ProRule" id="PRU00520"/>
    </source>
</evidence>
<dbReference type="Gene3D" id="3.30.110.120">
    <property type="match status" value="1"/>
</dbReference>
<feature type="domain" description="YrdC-like" evidence="11">
    <location>
        <begin position="195"/>
        <end position="369"/>
    </location>
</feature>
<feature type="active site" evidence="9">
    <location>
        <position position="19"/>
    </location>
</feature>
<keyword evidence="13" id="KW-1185">Reference proteome</keyword>
<dbReference type="InterPro" id="IPR055128">
    <property type="entry name" value="HypF_C_2"/>
</dbReference>
<dbReference type="PIRSF" id="PIRSF006256">
    <property type="entry name" value="CMPcnvr_hdrg_mat"/>
    <property type="match status" value="1"/>
</dbReference>
<dbReference type="Gene3D" id="3.30.420.360">
    <property type="match status" value="1"/>
</dbReference>
<evidence type="ECO:0000256" key="1">
    <source>
        <dbReference type="ARBA" id="ARBA00004711"/>
    </source>
</evidence>